<dbReference type="PROSITE" id="PS50076">
    <property type="entry name" value="DNAJ_2"/>
    <property type="match status" value="1"/>
</dbReference>
<feature type="transmembrane region" description="Helical" evidence="1">
    <location>
        <begin position="18"/>
        <end position="37"/>
    </location>
</feature>
<dbReference type="InterPro" id="IPR029024">
    <property type="entry name" value="TerB-like"/>
</dbReference>
<accession>A0A556N680</accession>
<sequence length="260" mass="30044">MTLFFPLSFEPVAELPDWLVILLFGIPFVGGITLYVYKTRHARSWRKGIFPQSLKPTEDNYLEAYLALGAKLMLINYQESKEKIQFINQYFNRYFPKATYNFGDSLLFSLKYPIRTETITDWMKMHLKDEGSRSQIIYFLTGLALINGKMNSSELNFLKQINADLDLNPDNLAKIIAIYAAYSEHRKEKETKKSGSVSKKYAHEILGVSKNATQDEIKKAYRQLVKLHHPDKFATGTESQQKMAAEKFVEIQNAYESLIL</sequence>
<dbReference type="PANTHER" id="PTHR24074">
    <property type="entry name" value="CO-CHAPERONE PROTEIN DJLA"/>
    <property type="match status" value="1"/>
</dbReference>
<proteinExistence type="predicted"/>
<reference evidence="3 4" key="1">
    <citation type="submission" date="2019-07" db="EMBL/GenBank/DDBJ databases">
        <authorList>
            <person name="Huq M.A."/>
        </authorList>
    </citation>
    <scope>NUCLEOTIDE SEQUENCE [LARGE SCALE GENOMIC DNA]</scope>
    <source>
        <strain evidence="3 4">MAH-3</strain>
    </source>
</reference>
<dbReference type="Pfam" id="PF00226">
    <property type="entry name" value="DnaJ"/>
    <property type="match status" value="1"/>
</dbReference>
<dbReference type="RefSeq" id="WP_144331231.1">
    <property type="nucleotide sequence ID" value="NZ_VLPL01000001.1"/>
</dbReference>
<organism evidence="3 4">
    <name type="scientific">Fluviicola chungangensis</name>
    <dbReference type="NCBI Taxonomy" id="2597671"/>
    <lineage>
        <taxon>Bacteria</taxon>
        <taxon>Pseudomonadati</taxon>
        <taxon>Bacteroidota</taxon>
        <taxon>Flavobacteriia</taxon>
        <taxon>Flavobacteriales</taxon>
        <taxon>Crocinitomicaceae</taxon>
        <taxon>Fluviicola</taxon>
    </lineage>
</organism>
<comment type="caution">
    <text evidence="3">The sequence shown here is derived from an EMBL/GenBank/DDBJ whole genome shotgun (WGS) entry which is preliminary data.</text>
</comment>
<dbReference type="Gene3D" id="1.10.287.110">
    <property type="entry name" value="DnaJ domain"/>
    <property type="match status" value="1"/>
</dbReference>
<dbReference type="InterPro" id="IPR001623">
    <property type="entry name" value="DnaJ_domain"/>
</dbReference>
<dbReference type="InterPro" id="IPR050817">
    <property type="entry name" value="DjlA_DnaK_co-chaperone"/>
</dbReference>
<dbReference type="SUPFAM" id="SSF46565">
    <property type="entry name" value="Chaperone J-domain"/>
    <property type="match status" value="1"/>
</dbReference>
<name>A0A556N680_9FLAO</name>
<keyword evidence="1" id="KW-0472">Membrane</keyword>
<dbReference type="SMART" id="SM00271">
    <property type="entry name" value="DnaJ"/>
    <property type="match status" value="1"/>
</dbReference>
<dbReference type="Gene3D" id="1.10.3680.10">
    <property type="entry name" value="TerB-like"/>
    <property type="match status" value="1"/>
</dbReference>
<dbReference type="Proteomes" id="UP000316008">
    <property type="component" value="Unassembled WGS sequence"/>
</dbReference>
<dbReference type="SUPFAM" id="SSF158682">
    <property type="entry name" value="TerB-like"/>
    <property type="match status" value="1"/>
</dbReference>
<keyword evidence="4" id="KW-1185">Reference proteome</keyword>
<dbReference type="OrthoDB" id="665715at2"/>
<dbReference type="PRINTS" id="PR00625">
    <property type="entry name" value="JDOMAIN"/>
</dbReference>
<keyword evidence="1" id="KW-0812">Transmembrane</keyword>
<gene>
    <name evidence="3" type="ORF">FO442_00795</name>
</gene>
<dbReference type="AlphaFoldDB" id="A0A556N680"/>
<evidence type="ECO:0000256" key="1">
    <source>
        <dbReference type="SAM" id="Phobius"/>
    </source>
</evidence>
<dbReference type="InterPro" id="IPR036869">
    <property type="entry name" value="J_dom_sf"/>
</dbReference>
<dbReference type="CDD" id="cd06257">
    <property type="entry name" value="DnaJ"/>
    <property type="match status" value="1"/>
</dbReference>
<protein>
    <recommendedName>
        <fullName evidence="2">J domain-containing protein</fullName>
    </recommendedName>
</protein>
<evidence type="ECO:0000259" key="2">
    <source>
        <dbReference type="PROSITE" id="PS50076"/>
    </source>
</evidence>
<feature type="domain" description="J" evidence="2">
    <location>
        <begin position="201"/>
        <end position="260"/>
    </location>
</feature>
<dbReference type="EMBL" id="VLPL01000001">
    <property type="protein sequence ID" value="TSJ47696.1"/>
    <property type="molecule type" value="Genomic_DNA"/>
</dbReference>
<keyword evidence="1" id="KW-1133">Transmembrane helix</keyword>
<evidence type="ECO:0000313" key="4">
    <source>
        <dbReference type="Proteomes" id="UP000316008"/>
    </source>
</evidence>
<evidence type="ECO:0000313" key="3">
    <source>
        <dbReference type="EMBL" id="TSJ47696.1"/>
    </source>
</evidence>